<feature type="region of interest" description="Disordered" evidence="1">
    <location>
        <begin position="1"/>
        <end position="137"/>
    </location>
</feature>
<feature type="compositionally biased region" description="Basic and acidic residues" evidence="1">
    <location>
        <begin position="33"/>
        <end position="51"/>
    </location>
</feature>
<protein>
    <submittedName>
        <fullName evidence="2">Uncharacterized protein</fullName>
    </submittedName>
</protein>
<accession>A0A9N9XWH6</accession>
<feature type="compositionally biased region" description="Polar residues" evidence="1">
    <location>
        <begin position="99"/>
        <end position="114"/>
    </location>
</feature>
<evidence type="ECO:0000256" key="1">
    <source>
        <dbReference type="SAM" id="MobiDB-lite"/>
    </source>
</evidence>
<dbReference type="EMBL" id="CABFNO020001328">
    <property type="protein sequence ID" value="CAG9981883.1"/>
    <property type="molecule type" value="Genomic_DNA"/>
</dbReference>
<feature type="compositionally biased region" description="Basic and acidic residues" evidence="1">
    <location>
        <begin position="61"/>
        <end position="85"/>
    </location>
</feature>
<proteinExistence type="predicted"/>
<evidence type="ECO:0000313" key="3">
    <source>
        <dbReference type="Proteomes" id="UP000754883"/>
    </source>
</evidence>
<evidence type="ECO:0000313" key="2">
    <source>
        <dbReference type="EMBL" id="CAG9981883.1"/>
    </source>
</evidence>
<gene>
    <name evidence="2" type="ORF">CBYS24578_00009448</name>
</gene>
<reference evidence="3" key="1">
    <citation type="submission" date="2019-06" db="EMBL/GenBank/DDBJ databases">
        <authorList>
            <person name="Broberg M."/>
        </authorList>
    </citation>
    <scope>NUCLEOTIDE SEQUENCE [LARGE SCALE GENOMIC DNA]</scope>
</reference>
<dbReference type="AlphaFoldDB" id="A0A9N9XWH6"/>
<organism evidence="2 3">
    <name type="scientific">Clonostachys byssicola</name>
    <dbReference type="NCBI Taxonomy" id="160290"/>
    <lineage>
        <taxon>Eukaryota</taxon>
        <taxon>Fungi</taxon>
        <taxon>Dikarya</taxon>
        <taxon>Ascomycota</taxon>
        <taxon>Pezizomycotina</taxon>
        <taxon>Sordariomycetes</taxon>
        <taxon>Hypocreomycetidae</taxon>
        <taxon>Hypocreales</taxon>
        <taxon>Bionectriaceae</taxon>
        <taxon>Clonostachys</taxon>
    </lineage>
</organism>
<keyword evidence="3" id="KW-1185">Reference proteome</keyword>
<comment type="caution">
    <text evidence="2">The sequence shown here is derived from an EMBL/GenBank/DDBJ whole genome shotgun (WGS) entry which is preliminary data.</text>
</comment>
<name>A0A9N9XWH6_9HYPO</name>
<dbReference type="Proteomes" id="UP000754883">
    <property type="component" value="Unassembled WGS sequence"/>
</dbReference>
<reference evidence="2 3" key="2">
    <citation type="submission" date="2021-10" db="EMBL/GenBank/DDBJ databases">
        <authorList>
            <person name="Piombo E."/>
        </authorList>
    </citation>
    <scope>NUCLEOTIDE SEQUENCE [LARGE SCALE GENOMIC DNA]</scope>
</reference>
<sequence length="137" mass="14473">MAHGSVTIGSTWAAYRGGPLSGNVDGKIRVARRRAEARGRGTRERHVDLRLSPRSSLPAKAQERRFGHSEDQTRTSSREDVREHQVQATAWVVKAPASQDGQGSRGSTGLNSVSCGALGPLPPPRSAGANLPTGVIA</sequence>